<dbReference type="EMBL" id="JBDODL010004747">
    <property type="protein sequence ID" value="MES1923120.1"/>
    <property type="molecule type" value="Genomic_DNA"/>
</dbReference>
<reference evidence="1 2" key="1">
    <citation type="journal article" date="2024" name="BMC Biol.">
        <title>Comparative genomics of Ascetosporea gives new insight into the evolutionary basis for animal parasitism in Rhizaria.</title>
        <authorList>
            <person name="Hiltunen Thoren M."/>
            <person name="Onut-Brannstrom I."/>
            <person name="Alfjorden A."/>
            <person name="Peckova H."/>
            <person name="Swords F."/>
            <person name="Hooper C."/>
            <person name="Holzer A.S."/>
            <person name="Bass D."/>
            <person name="Burki F."/>
        </authorList>
    </citation>
    <scope>NUCLEOTIDE SEQUENCE [LARGE SCALE GENOMIC DNA]</scope>
    <source>
        <strain evidence="1">20-A016</strain>
    </source>
</reference>
<accession>A0ABV2ATX4</accession>
<sequence length="60" mass="7084">RYKNKLFSPILDLPFRDTDLVIKAQITRVSGRYKHLLLRIPDKLCQPAIPILHLPFRDTE</sequence>
<evidence type="ECO:0000313" key="2">
    <source>
        <dbReference type="Proteomes" id="UP001439008"/>
    </source>
</evidence>
<dbReference type="Proteomes" id="UP001439008">
    <property type="component" value="Unassembled WGS sequence"/>
</dbReference>
<keyword evidence="2" id="KW-1185">Reference proteome</keyword>
<gene>
    <name evidence="1" type="ORF">MHBO_004662</name>
</gene>
<comment type="caution">
    <text evidence="1">The sequence shown here is derived from an EMBL/GenBank/DDBJ whole genome shotgun (WGS) entry which is preliminary data.</text>
</comment>
<proteinExistence type="predicted"/>
<evidence type="ECO:0000313" key="1">
    <source>
        <dbReference type="EMBL" id="MES1923120.1"/>
    </source>
</evidence>
<protein>
    <submittedName>
        <fullName evidence="1">Uncharacterized protein</fullName>
    </submittedName>
</protein>
<name>A0ABV2ATX4_9EUKA</name>
<organism evidence="1 2">
    <name type="scientific">Bonamia ostreae</name>
    <dbReference type="NCBI Taxonomy" id="126728"/>
    <lineage>
        <taxon>Eukaryota</taxon>
        <taxon>Sar</taxon>
        <taxon>Rhizaria</taxon>
        <taxon>Endomyxa</taxon>
        <taxon>Ascetosporea</taxon>
        <taxon>Haplosporida</taxon>
        <taxon>Bonamia</taxon>
    </lineage>
</organism>
<feature type="non-terminal residue" evidence="1">
    <location>
        <position position="1"/>
    </location>
</feature>